<comment type="caution">
    <text evidence="1">The sequence shown here is derived from an EMBL/GenBank/DDBJ whole genome shotgun (WGS) entry which is preliminary data.</text>
</comment>
<proteinExistence type="predicted"/>
<organism evidence="1 2">
    <name type="scientific">Ceratitis capitata</name>
    <name type="common">Mediterranean fruit fly</name>
    <name type="synonym">Tephritis capitata</name>
    <dbReference type="NCBI Taxonomy" id="7213"/>
    <lineage>
        <taxon>Eukaryota</taxon>
        <taxon>Metazoa</taxon>
        <taxon>Ecdysozoa</taxon>
        <taxon>Arthropoda</taxon>
        <taxon>Hexapoda</taxon>
        <taxon>Insecta</taxon>
        <taxon>Pterygota</taxon>
        <taxon>Neoptera</taxon>
        <taxon>Endopterygota</taxon>
        <taxon>Diptera</taxon>
        <taxon>Brachycera</taxon>
        <taxon>Muscomorpha</taxon>
        <taxon>Tephritoidea</taxon>
        <taxon>Tephritidae</taxon>
        <taxon>Ceratitis</taxon>
        <taxon>Ceratitis</taxon>
    </lineage>
</organism>
<dbReference type="AlphaFoldDB" id="A0A811UPB1"/>
<dbReference type="EMBL" id="CAJHJT010000012">
    <property type="protein sequence ID" value="CAD7000710.1"/>
    <property type="molecule type" value="Genomic_DNA"/>
</dbReference>
<evidence type="ECO:0000313" key="1">
    <source>
        <dbReference type="EMBL" id="CAD7000710.1"/>
    </source>
</evidence>
<keyword evidence="2" id="KW-1185">Reference proteome</keyword>
<sequence>MIIHDAITPIDDVLLLIIYGFMAKISYISQESYRLIILLLNAEPFRARCSYIFLKLQQIHLHA</sequence>
<dbReference type="Proteomes" id="UP000606786">
    <property type="component" value="Unassembled WGS sequence"/>
</dbReference>
<name>A0A811UPB1_CERCA</name>
<gene>
    <name evidence="1" type="ORF">CCAP1982_LOCUS9183</name>
</gene>
<protein>
    <submittedName>
        <fullName evidence="1">(Mediterranean fruit fly) hypothetical protein</fullName>
    </submittedName>
</protein>
<evidence type="ECO:0000313" key="2">
    <source>
        <dbReference type="Proteomes" id="UP000606786"/>
    </source>
</evidence>
<reference evidence="1" key="1">
    <citation type="submission" date="2020-11" db="EMBL/GenBank/DDBJ databases">
        <authorList>
            <person name="Whitehead M."/>
        </authorList>
    </citation>
    <scope>NUCLEOTIDE SEQUENCE</scope>
    <source>
        <strain evidence="1">EGII</strain>
    </source>
</reference>
<accession>A0A811UPB1</accession>